<keyword evidence="2" id="KW-1185">Reference proteome</keyword>
<name>A0ABR1MXS7_9PEZI</name>
<sequence>MLWRVRWTNRCYHGARGVEARRRPGEHNRRKASGIIMLGVLGDIGWLTASDLVRTCRSASFGPEPMRSGTRRSRCPCWDCPLTPLVVLLLFHASRRRARSSRVLIHSGREDAFVSPVSLSHQLAALVSMPHRVPPHSWRLPHPVPSHVFLPLVLQSTADTNYDSS</sequence>
<comment type="caution">
    <text evidence="1">The sequence shown here is derived from an EMBL/GenBank/DDBJ whole genome shotgun (WGS) entry which is preliminary data.</text>
</comment>
<protein>
    <submittedName>
        <fullName evidence="1">Uncharacterized protein</fullName>
    </submittedName>
</protein>
<dbReference type="Proteomes" id="UP001367316">
    <property type="component" value="Unassembled WGS sequence"/>
</dbReference>
<accession>A0ABR1MXS7</accession>
<evidence type="ECO:0000313" key="2">
    <source>
        <dbReference type="Proteomes" id="UP001367316"/>
    </source>
</evidence>
<proteinExistence type="predicted"/>
<reference evidence="1 2" key="1">
    <citation type="submission" date="2024-04" db="EMBL/GenBank/DDBJ databases">
        <title>Phyllosticta paracitricarpa is synonymous to the EU quarantine fungus P. citricarpa based on phylogenomic analyses.</title>
        <authorList>
            <consortium name="Lawrence Berkeley National Laboratory"/>
            <person name="Van ingen-buijs V.A."/>
            <person name="Van westerhoven A.C."/>
            <person name="Haridas S."/>
            <person name="Skiadas P."/>
            <person name="Martin F."/>
            <person name="Groenewald J.Z."/>
            <person name="Crous P.W."/>
            <person name="Seidl M.F."/>
        </authorList>
    </citation>
    <scope>NUCLEOTIDE SEQUENCE [LARGE SCALE GENOMIC DNA]</scope>
    <source>
        <strain evidence="1 2">CBS 141358</strain>
    </source>
</reference>
<gene>
    <name evidence="1" type="ORF">JOL62DRAFT_281699</name>
</gene>
<dbReference type="EMBL" id="JBBPBF010000038">
    <property type="protein sequence ID" value="KAK7607243.1"/>
    <property type="molecule type" value="Genomic_DNA"/>
</dbReference>
<organism evidence="1 2">
    <name type="scientific">Phyllosticta paracitricarpa</name>
    <dbReference type="NCBI Taxonomy" id="2016321"/>
    <lineage>
        <taxon>Eukaryota</taxon>
        <taxon>Fungi</taxon>
        <taxon>Dikarya</taxon>
        <taxon>Ascomycota</taxon>
        <taxon>Pezizomycotina</taxon>
        <taxon>Dothideomycetes</taxon>
        <taxon>Dothideomycetes incertae sedis</taxon>
        <taxon>Botryosphaeriales</taxon>
        <taxon>Phyllostictaceae</taxon>
        <taxon>Phyllosticta</taxon>
    </lineage>
</organism>
<evidence type="ECO:0000313" key="1">
    <source>
        <dbReference type="EMBL" id="KAK7607243.1"/>
    </source>
</evidence>